<dbReference type="CDD" id="cd02064">
    <property type="entry name" value="FAD_synthetase_N"/>
    <property type="match status" value="1"/>
</dbReference>
<dbReference type="EC" id="2.7.1.26" evidence="15"/>
<dbReference type="InterPro" id="IPR015865">
    <property type="entry name" value="Riboflavin_kinase_bac/euk"/>
</dbReference>
<organism evidence="17 18">
    <name type="scientific">Thiobacter aerophilum</name>
    <dbReference type="NCBI Taxonomy" id="3121275"/>
    <lineage>
        <taxon>Bacteria</taxon>
        <taxon>Pseudomonadati</taxon>
        <taxon>Pseudomonadota</taxon>
        <taxon>Betaproteobacteria</taxon>
        <taxon>Burkholderiales</taxon>
        <taxon>Thiobacteraceae</taxon>
        <taxon>Thiobacter</taxon>
    </lineage>
</organism>
<dbReference type="SUPFAM" id="SSF82114">
    <property type="entry name" value="Riboflavin kinase-like"/>
    <property type="match status" value="1"/>
</dbReference>
<dbReference type="RefSeq" id="WP_347309096.1">
    <property type="nucleotide sequence ID" value="NZ_JBAJEX010000015.1"/>
</dbReference>
<evidence type="ECO:0000256" key="2">
    <source>
        <dbReference type="ARBA" id="ARBA00004726"/>
    </source>
</evidence>
<keyword evidence="12" id="KW-0511">Multifunctional enzyme</keyword>
<keyword evidence="7 15" id="KW-0548">Nucleotidyltransferase</keyword>
<dbReference type="EC" id="2.7.7.2" evidence="15"/>
<dbReference type="PANTHER" id="PTHR22749">
    <property type="entry name" value="RIBOFLAVIN KINASE/FMN ADENYLYLTRANSFERASE"/>
    <property type="match status" value="1"/>
</dbReference>
<protein>
    <recommendedName>
        <fullName evidence="15">Riboflavin biosynthesis protein</fullName>
    </recommendedName>
    <domain>
        <recommendedName>
            <fullName evidence="15">Riboflavin kinase</fullName>
            <ecNumber evidence="15">2.7.1.26</ecNumber>
        </recommendedName>
        <alternativeName>
            <fullName evidence="15">Flavokinase</fullName>
        </alternativeName>
    </domain>
    <domain>
        <recommendedName>
            <fullName evidence="15">FMN adenylyltransferase</fullName>
            <ecNumber evidence="15">2.7.7.2</ecNumber>
        </recommendedName>
        <alternativeName>
            <fullName evidence="15">FAD pyrophosphorylase</fullName>
        </alternativeName>
        <alternativeName>
            <fullName evidence="15">FAD synthase</fullName>
        </alternativeName>
    </domain>
</protein>
<dbReference type="PANTHER" id="PTHR22749:SF6">
    <property type="entry name" value="RIBOFLAVIN KINASE"/>
    <property type="match status" value="1"/>
</dbReference>
<evidence type="ECO:0000256" key="12">
    <source>
        <dbReference type="ARBA" id="ARBA00023268"/>
    </source>
</evidence>
<dbReference type="InterPro" id="IPR015864">
    <property type="entry name" value="FAD_synthase"/>
</dbReference>
<dbReference type="SMART" id="SM00904">
    <property type="entry name" value="Flavokinase"/>
    <property type="match status" value="1"/>
</dbReference>
<dbReference type="InterPro" id="IPR002606">
    <property type="entry name" value="Riboflavin_kinase_bac"/>
</dbReference>
<comment type="function">
    <text evidence="1">Catalyzes the phosphorylation of riboflavin to FMN followed by the adenylation of FMN to FAD.</text>
</comment>
<dbReference type="Pfam" id="PF06574">
    <property type="entry name" value="FAD_syn"/>
    <property type="match status" value="1"/>
</dbReference>
<evidence type="ECO:0000256" key="6">
    <source>
        <dbReference type="ARBA" id="ARBA00022679"/>
    </source>
</evidence>
<evidence type="ECO:0000256" key="11">
    <source>
        <dbReference type="ARBA" id="ARBA00022840"/>
    </source>
</evidence>
<sequence>MLNVLNLTERACHAHAGVALTIGNFDGVHRGHQAMLARLKEAAAHRGLPAAVMTFEPHPREFFTPTQAPARLTSLREKLELMQALGVDLVYLCRFGSRFAALTAEEFIARILLDTVRAKWVLVGDDFRFGARRAGDFTLLARAGRQYGFEAETLPSVLVDGTRVSSTAVREALAAGDMAWAARLLGRPYSISGRVVHGDKLGVQLGFPTANIQMKHNRPPLSGIFAVELCGLDGAISGQCLPGVASLGVRPTVKENGVPTLEVHVFDFHERLYGAHVRVNFLHKLRDEEKYPTLEALIAQIERDVAEARRFFDARAQRGPSHQG</sequence>
<dbReference type="InterPro" id="IPR023468">
    <property type="entry name" value="Riboflavin_kinase"/>
</dbReference>
<keyword evidence="6 15" id="KW-0808">Transferase</keyword>
<dbReference type="NCBIfam" id="NF004163">
    <property type="entry name" value="PRK05627.1-6"/>
    <property type="match status" value="1"/>
</dbReference>
<comment type="similarity">
    <text evidence="15">Belongs to the ribF family.</text>
</comment>
<evidence type="ECO:0000313" key="17">
    <source>
        <dbReference type="EMBL" id="MEO1767984.1"/>
    </source>
</evidence>
<dbReference type="Gene3D" id="2.40.30.30">
    <property type="entry name" value="Riboflavin kinase-like"/>
    <property type="match status" value="1"/>
</dbReference>
<comment type="pathway">
    <text evidence="2 15">Cofactor biosynthesis; FAD biosynthesis; FAD from FMN: step 1/1.</text>
</comment>
<keyword evidence="10 15" id="KW-0274">FAD</keyword>
<evidence type="ECO:0000256" key="15">
    <source>
        <dbReference type="PIRNR" id="PIRNR004491"/>
    </source>
</evidence>
<dbReference type="SUPFAM" id="SSF52374">
    <property type="entry name" value="Nucleotidylyl transferase"/>
    <property type="match status" value="1"/>
</dbReference>
<evidence type="ECO:0000259" key="16">
    <source>
        <dbReference type="SMART" id="SM00904"/>
    </source>
</evidence>
<dbReference type="Pfam" id="PF01687">
    <property type="entry name" value="Flavokinase"/>
    <property type="match status" value="1"/>
</dbReference>
<accession>A0ABV0EH90</accession>
<dbReference type="InterPro" id="IPR023465">
    <property type="entry name" value="Riboflavin_kinase_dom_sf"/>
</dbReference>
<evidence type="ECO:0000313" key="18">
    <source>
        <dbReference type="Proteomes" id="UP001482231"/>
    </source>
</evidence>
<evidence type="ECO:0000256" key="9">
    <source>
        <dbReference type="ARBA" id="ARBA00022777"/>
    </source>
</evidence>
<reference evidence="17 18" key="1">
    <citation type="submission" date="2024-02" db="EMBL/GenBank/DDBJ databases">
        <title>New thermophilic sulfur-oxidizing bacteria from a hot springs of the Uzon caldera (Kamchatka, Russia).</title>
        <authorList>
            <person name="Dukat A.M."/>
            <person name="Elcheninov A.G."/>
            <person name="Frolov E.N."/>
        </authorList>
    </citation>
    <scope>NUCLEOTIDE SEQUENCE [LARGE SCALE GENOMIC DNA]</scope>
    <source>
        <strain evidence="17 18">AK1</strain>
    </source>
</reference>
<evidence type="ECO:0000256" key="3">
    <source>
        <dbReference type="ARBA" id="ARBA00005201"/>
    </source>
</evidence>
<evidence type="ECO:0000256" key="7">
    <source>
        <dbReference type="ARBA" id="ARBA00022695"/>
    </source>
</evidence>
<dbReference type="Gene3D" id="3.40.50.620">
    <property type="entry name" value="HUPs"/>
    <property type="match status" value="1"/>
</dbReference>
<evidence type="ECO:0000256" key="4">
    <source>
        <dbReference type="ARBA" id="ARBA00022630"/>
    </source>
</evidence>
<dbReference type="NCBIfam" id="TIGR00083">
    <property type="entry name" value="ribF"/>
    <property type="match status" value="1"/>
</dbReference>
<dbReference type="PIRSF" id="PIRSF004491">
    <property type="entry name" value="FAD_Synth"/>
    <property type="match status" value="1"/>
</dbReference>
<evidence type="ECO:0000256" key="8">
    <source>
        <dbReference type="ARBA" id="ARBA00022741"/>
    </source>
</evidence>
<evidence type="ECO:0000256" key="1">
    <source>
        <dbReference type="ARBA" id="ARBA00002121"/>
    </source>
</evidence>
<dbReference type="Proteomes" id="UP001482231">
    <property type="component" value="Unassembled WGS sequence"/>
</dbReference>
<feature type="domain" description="Riboflavin kinase" evidence="16">
    <location>
        <begin position="184"/>
        <end position="313"/>
    </location>
</feature>
<keyword evidence="11 15" id="KW-0067">ATP-binding</keyword>
<name>A0ABV0EH90_9BURK</name>
<comment type="catalytic activity">
    <reaction evidence="13 15">
        <text>riboflavin + ATP = FMN + ADP + H(+)</text>
        <dbReference type="Rhea" id="RHEA:14357"/>
        <dbReference type="ChEBI" id="CHEBI:15378"/>
        <dbReference type="ChEBI" id="CHEBI:30616"/>
        <dbReference type="ChEBI" id="CHEBI:57986"/>
        <dbReference type="ChEBI" id="CHEBI:58210"/>
        <dbReference type="ChEBI" id="CHEBI:456216"/>
        <dbReference type="EC" id="2.7.1.26"/>
    </reaction>
</comment>
<evidence type="ECO:0000256" key="5">
    <source>
        <dbReference type="ARBA" id="ARBA00022643"/>
    </source>
</evidence>
<keyword evidence="18" id="KW-1185">Reference proteome</keyword>
<dbReference type="EMBL" id="JBAJEX010000015">
    <property type="protein sequence ID" value="MEO1767984.1"/>
    <property type="molecule type" value="Genomic_DNA"/>
</dbReference>
<keyword evidence="9 15" id="KW-0418">Kinase</keyword>
<keyword evidence="8 15" id="KW-0547">Nucleotide-binding</keyword>
<evidence type="ECO:0000256" key="13">
    <source>
        <dbReference type="ARBA" id="ARBA00047880"/>
    </source>
</evidence>
<dbReference type="InterPro" id="IPR014729">
    <property type="entry name" value="Rossmann-like_a/b/a_fold"/>
</dbReference>
<dbReference type="NCBIfam" id="NF004159">
    <property type="entry name" value="PRK05627.1-2"/>
    <property type="match status" value="1"/>
</dbReference>
<dbReference type="GO" id="GO:0003919">
    <property type="term" value="F:FMN adenylyltransferase activity"/>
    <property type="evidence" value="ECO:0007669"/>
    <property type="project" value="UniProtKB-EC"/>
</dbReference>
<dbReference type="NCBIfam" id="NF004160">
    <property type="entry name" value="PRK05627.1-3"/>
    <property type="match status" value="1"/>
</dbReference>
<evidence type="ECO:0000256" key="10">
    <source>
        <dbReference type="ARBA" id="ARBA00022827"/>
    </source>
</evidence>
<evidence type="ECO:0000256" key="14">
    <source>
        <dbReference type="ARBA" id="ARBA00049494"/>
    </source>
</evidence>
<comment type="pathway">
    <text evidence="3 15">Cofactor biosynthesis; FMN biosynthesis; FMN from riboflavin (ATP route): step 1/1.</text>
</comment>
<keyword evidence="4 15" id="KW-0285">Flavoprotein</keyword>
<comment type="catalytic activity">
    <reaction evidence="14 15">
        <text>FMN + ATP + H(+) = FAD + diphosphate</text>
        <dbReference type="Rhea" id="RHEA:17237"/>
        <dbReference type="ChEBI" id="CHEBI:15378"/>
        <dbReference type="ChEBI" id="CHEBI:30616"/>
        <dbReference type="ChEBI" id="CHEBI:33019"/>
        <dbReference type="ChEBI" id="CHEBI:57692"/>
        <dbReference type="ChEBI" id="CHEBI:58210"/>
        <dbReference type="EC" id="2.7.7.2"/>
    </reaction>
</comment>
<proteinExistence type="inferred from homology"/>
<dbReference type="NCBIfam" id="NF004162">
    <property type="entry name" value="PRK05627.1-5"/>
    <property type="match status" value="1"/>
</dbReference>
<gene>
    <name evidence="17" type="ORF">V6E02_12270</name>
</gene>
<dbReference type="GO" id="GO:0008531">
    <property type="term" value="F:riboflavin kinase activity"/>
    <property type="evidence" value="ECO:0007669"/>
    <property type="project" value="UniProtKB-EC"/>
</dbReference>
<comment type="caution">
    <text evidence="17">The sequence shown here is derived from an EMBL/GenBank/DDBJ whole genome shotgun (WGS) entry which is preliminary data.</text>
</comment>
<keyword evidence="5 15" id="KW-0288">FMN</keyword>